<protein>
    <submittedName>
        <fullName evidence="1">Uncharacterized protein</fullName>
    </submittedName>
</protein>
<name>A0A2W5QNC1_VARPD</name>
<evidence type="ECO:0000313" key="2">
    <source>
        <dbReference type="Proteomes" id="UP000249135"/>
    </source>
</evidence>
<reference evidence="1 2" key="1">
    <citation type="submission" date="2017-08" db="EMBL/GenBank/DDBJ databases">
        <title>Infants hospitalized years apart are colonized by the same room-sourced microbial strains.</title>
        <authorList>
            <person name="Brooks B."/>
            <person name="Olm M.R."/>
            <person name="Firek B.A."/>
            <person name="Baker R."/>
            <person name="Thomas B.C."/>
            <person name="Morowitz M.J."/>
            <person name="Banfield J.F."/>
        </authorList>
    </citation>
    <scope>NUCLEOTIDE SEQUENCE [LARGE SCALE GENOMIC DNA]</scope>
    <source>
        <strain evidence="1">S2_005_003_R2_41</strain>
    </source>
</reference>
<accession>A0A2W5QNC1</accession>
<dbReference type="EMBL" id="QFPP01000053">
    <property type="protein sequence ID" value="PZQ76395.1"/>
    <property type="molecule type" value="Genomic_DNA"/>
</dbReference>
<dbReference type="Proteomes" id="UP000249135">
    <property type="component" value="Unassembled WGS sequence"/>
</dbReference>
<evidence type="ECO:0000313" key="1">
    <source>
        <dbReference type="EMBL" id="PZQ76395.1"/>
    </source>
</evidence>
<sequence length="104" mass="11959">MFSSIAKQKVTHFGLWAEECRDEQMAEAALGILKDAIARCRDDDVRGAELEEVLLWIEKRSIRKNPVHRFRDALATNHPDERVAAMTDAYVRVMRELGLYSGRL</sequence>
<dbReference type="AlphaFoldDB" id="A0A2W5QNC1"/>
<gene>
    <name evidence="1" type="ORF">DI563_07140</name>
</gene>
<proteinExistence type="predicted"/>
<comment type="caution">
    <text evidence="1">The sequence shown here is derived from an EMBL/GenBank/DDBJ whole genome shotgun (WGS) entry which is preliminary data.</text>
</comment>
<organism evidence="1 2">
    <name type="scientific">Variovorax paradoxus</name>
    <dbReference type="NCBI Taxonomy" id="34073"/>
    <lineage>
        <taxon>Bacteria</taxon>
        <taxon>Pseudomonadati</taxon>
        <taxon>Pseudomonadota</taxon>
        <taxon>Betaproteobacteria</taxon>
        <taxon>Burkholderiales</taxon>
        <taxon>Comamonadaceae</taxon>
        <taxon>Variovorax</taxon>
    </lineage>
</organism>